<accession>A0A413JT24</accession>
<dbReference type="Pfam" id="PF16144">
    <property type="entry name" value="DUF4852"/>
    <property type="match status" value="1"/>
</dbReference>
<comment type="caution">
    <text evidence="1">The sequence shown here is derived from an EMBL/GenBank/DDBJ whole genome shotgun (WGS) entry which is preliminary data.</text>
</comment>
<gene>
    <name evidence="1" type="ORF">DXA27_20280</name>
</gene>
<reference evidence="1 2" key="1">
    <citation type="submission" date="2018-08" db="EMBL/GenBank/DDBJ databases">
        <title>A genome reference for cultivated species of the human gut microbiota.</title>
        <authorList>
            <person name="Zou Y."/>
            <person name="Xue W."/>
            <person name="Luo G."/>
        </authorList>
    </citation>
    <scope>NUCLEOTIDE SEQUENCE [LARGE SCALE GENOMIC DNA]</scope>
    <source>
        <strain evidence="1 2">OF01-1</strain>
    </source>
</reference>
<dbReference type="EMBL" id="QSDG01000025">
    <property type="protein sequence ID" value="RGY65181.1"/>
    <property type="molecule type" value="Genomic_DNA"/>
</dbReference>
<sequence>MDMKQRLCILTIFLFSAIVLAHAQESCNSYDGQTFKAGDVLHLGQHYISSGDYTCIKEGFTNEYGRKQYKNLKDENLAFSTVTVKGIIPENSDIFYSKEPLLLVQSDKLPDKEIYIHINKAIERGEVISSILEKPLIENSVELTPELMFACCVRVNKLPVDDNVILNYIHAIDKKLGQECRSDKFKFEKIKAEYKLRLEKSMAEFDFSKTYYTQVDNVRGDYDFTKKGYPLSYNSLESTITKNFIPSNGFNFLVGNIDFARFLPLDADKAEKYELRGKGAEKRSYTAPNVYSVVYLTLQDKRMDLPKDKFNIINLEKLYRHTIIGANVKGIEVYDHPSYKYNLIGSKQAL</sequence>
<organism evidence="1 2">
    <name type="scientific">Bacteroides fragilis</name>
    <dbReference type="NCBI Taxonomy" id="817"/>
    <lineage>
        <taxon>Bacteria</taxon>
        <taxon>Pseudomonadati</taxon>
        <taxon>Bacteroidota</taxon>
        <taxon>Bacteroidia</taxon>
        <taxon>Bacteroidales</taxon>
        <taxon>Bacteroidaceae</taxon>
        <taxon>Bacteroides</taxon>
    </lineage>
</organism>
<proteinExistence type="predicted"/>
<dbReference type="Proteomes" id="UP000284614">
    <property type="component" value="Unassembled WGS sequence"/>
</dbReference>
<protein>
    <submittedName>
        <fullName evidence="1">DUF4852 domain-containing protein</fullName>
    </submittedName>
</protein>
<name>A0A413JT24_BACFG</name>
<evidence type="ECO:0000313" key="2">
    <source>
        <dbReference type="Proteomes" id="UP000284614"/>
    </source>
</evidence>
<dbReference type="InterPro" id="IPR032325">
    <property type="entry name" value="DUF4852"/>
</dbReference>
<dbReference type="AlphaFoldDB" id="A0A413JT24"/>
<evidence type="ECO:0000313" key="1">
    <source>
        <dbReference type="EMBL" id="RGY65181.1"/>
    </source>
</evidence>